<feature type="domain" description="GmrSD restriction endonucleases N-terminal" evidence="2">
    <location>
        <begin position="37"/>
        <end position="190"/>
    </location>
</feature>
<sequence>MERPRPDRGGSGRGPPSQSLHRVAGPGAQPSNGPTGVPEFLVVDGQQRLTTLTVLLAAIRDHRVATESPENRERINELYLINKFKPEAQRIKLVPTQADRPQYNAVIDGIPATGGSAVLDAYRFFRSRLVAADDPEDPHDIERLEDAVLRGLALVSVTAQAGDNAHRIFESLNNTGLRLTQGDLLRNYLFMRLPTRGEQVYKSTWLPLQESLTSDELELLFWLDLVQQDPAHRQADTYAAQQQRLNKLHDEKDIEAEVLRFRRLGGLMRVIVDPRWRSTRACAYAWTG</sequence>
<name>A0ABZ1BAF9_9ACTN</name>
<proteinExistence type="predicted"/>
<feature type="region of interest" description="Disordered" evidence="1">
    <location>
        <begin position="1"/>
        <end position="39"/>
    </location>
</feature>
<feature type="compositionally biased region" description="Basic and acidic residues" evidence="1">
    <location>
        <begin position="1"/>
        <end position="10"/>
    </location>
</feature>
<dbReference type="PANTHER" id="PTHR35149">
    <property type="entry name" value="SLL5132 PROTEIN"/>
    <property type="match status" value="1"/>
</dbReference>
<evidence type="ECO:0000259" key="2">
    <source>
        <dbReference type="Pfam" id="PF03235"/>
    </source>
</evidence>
<dbReference type="InterPro" id="IPR004919">
    <property type="entry name" value="GmrSD_N"/>
</dbReference>
<evidence type="ECO:0000256" key="1">
    <source>
        <dbReference type="SAM" id="MobiDB-lite"/>
    </source>
</evidence>
<protein>
    <submittedName>
        <fullName evidence="3">DUF262 domain-containing protein</fullName>
    </submittedName>
</protein>
<dbReference type="PANTHER" id="PTHR35149:SF1">
    <property type="entry name" value="DUF5655 DOMAIN-CONTAINING PROTEIN"/>
    <property type="match status" value="1"/>
</dbReference>
<reference evidence="3 4" key="1">
    <citation type="submission" date="2023-12" db="EMBL/GenBank/DDBJ databases">
        <title>Blastococcus brunescens sp. nov., an actonobacterium isolated from sandstone collected in sahara desert.</title>
        <authorList>
            <person name="Gtari M."/>
            <person name="Ghodhbane F."/>
        </authorList>
    </citation>
    <scope>NUCLEOTIDE SEQUENCE [LARGE SCALE GENOMIC DNA]</scope>
    <source>
        <strain evidence="3 4">BMG 8361</strain>
    </source>
</reference>
<evidence type="ECO:0000313" key="4">
    <source>
        <dbReference type="Proteomes" id="UP001324287"/>
    </source>
</evidence>
<evidence type="ECO:0000313" key="3">
    <source>
        <dbReference type="EMBL" id="WRL67073.1"/>
    </source>
</evidence>
<gene>
    <name evidence="3" type="ORF">U6N30_19380</name>
</gene>
<accession>A0ABZ1BAF9</accession>
<dbReference type="EMBL" id="CP141261">
    <property type="protein sequence ID" value="WRL67073.1"/>
    <property type="molecule type" value="Genomic_DNA"/>
</dbReference>
<organism evidence="3 4">
    <name type="scientific">Blastococcus brunescens</name>
    <dbReference type="NCBI Taxonomy" id="1564165"/>
    <lineage>
        <taxon>Bacteria</taxon>
        <taxon>Bacillati</taxon>
        <taxon>Actinomycetota</taxon>
        <taxon>Actinomycetes</taxon>
        <taxon>Geodermatophilales</taxon>
        <taxon>Geodermatophilaceae</taxon>
        <taxon>Blastococcus</taxon>
    </lineage>
</organism>
<dbReference type="Proteomes" id="UP001324287">
    <property type="component" value="Chromosome"/>
</dbReference>
<dbReference type="Pfam" id="PF03235">
    <property type="entry name" value="GmrSD_N"/>
    <property type="match status" value="1"/>
</dbReference>
<keyword evidence="4" id="KW-1185">Reference proteome</keyword>